<evidence type="ECO:0000256" key="5">
    <source>
        <dbReference type="ARBA" id="ARBA00022801"/>
    </source>
</evidence>
<comment type="cofactor">
    <cofactor evidence="8">
        <name>Zn(2+)</name>
        <dbReference type="ChEBI" id="CHEBI:29105"/>
    </cofactor>
    <text evidence="8">Binds 1 zinc ion per subunit.</text>
</comment>
<dbReference type="EC" id="3.5.4.33" evidence="8"/>
<dbReference type="Pfam" id="PF14437">
    <property type="entry name" value="MafB19-deam"/>
    <property type="match status" value="1"/>
</dbReference>
<feature type="binding site" evidence="8">
    <location>
        <position position="86"/>
    </location>
    <ligand>
        <name>Zn(2+)</name>
        <dbReference type="ChEBI" id="CHEBI:29105"/>
        <note>catalytic</note>
    </ligand>
</feature>
<feature type="binding site" evidence="8">
    <location>
        <position position="53"/>
    </location>
    <ligand>
        <name>Zn(2+)</name>
        <dbReference type="ChEBI" id="CHEBI:29105"/>
        <note>catalytic</note>
    </ligand>
</feature>
<sequence length="144" mass="15714">MADDKFYMKQALAEAECAAERGEVPVGAVVVCRDRIIARAHNLTETLNDVTAHAEMQAITAAANALGAKYLNDCTLYVTVEPCVMCAGAIAWAQTGRLVFGASDEKRGYQRYAPESLHPKTVVVSGILADECADLMKEFFKKRR</sequence>
<dbReference type="PROSITE" id="PS00903">
    <property type="entry name" value="CYT_DCMP_DEAMINASES_1"/>
    <property type="match status" value="1"/>
</dbReference>
<reference evidence="10" key="2">
    <citation type="submission" date="2021-04" db="EMBL/GenBank/DDBJ databases">
        <authorList>
            <person name="Gilroy R."/>
        </authorList>
    </citation>
    <scope>NUCLEOTIDE SEQUENCE</scope>
    <source>
        <strain evidence="10">G4-2901</strain>
    </source>
</reference>
<dbReference type="PROSITE" id="PS51747">
    <property type="entry name" value="CYT_DCMP_DEAMINASES_2"/>
    <property type="match status" value="1"/>
</dbReference>
<evidence type="ECO:0000256" key="6">
    <source>
        <dbReference type="ARBA" id="ARBA00022833"/>
    </source>
</evidence>
<comment type="function">
    <text evidence="8">Catalyzes the deamination of adenosine to inosine at the wobble position 34 of tRNA(Arg2).</text>
</comment>
<comment type="caution">
    <text evidence="10">The sequence shown here is derived from an EMBL/GenBank/DDBJ whole genome shotgun (WGS) entry which is preliminary data.</text>
</comment>
<evidence type="ECO:0000313" key="10">
    <source>
        <dbReference type="EMBL" id="MBU3837039.1"/>
    </source>
</evidence>
<dbReference type="FunFam" id="3.40.140.10:FF:000038">
    <property type="entry name" value="tRNA-specific adenosine deaminase"/>
    <property type="match status" value="1"/>
</dbReference>
<evidence type="ECO:0000256" key="4">
    <source>
        <dbReference type="ARBA" id="ARBA00022723"/>
    </source>
</evidence>
<dbReference type="InterPro" id="IPR002125">
    <property type="entry name" value="CMP_dCMP_dom"/>
</dbReference>
<comment type="similarity">
    <text evidence="1">Belongs to the cytidine and deoxycytidylate deaminase family. ADAT2 subfamily.</text>
</comment>
<feature type="active site" description="Proton donor" evidence="8">
    <location>
        <position position="55"/>
    </location>
</feature>
<gene>
    <name evidence="8" type="primary">tadA</name>
    <name evidence="10" type="ORF">H9777_01665</name>
</gene>
<keyword evidence="5 8" id="KW-0378">Hydrolase</keyword>
<evidence type="ECO:0000259" key="9">
    <source>
        <dbReference type="PROSITE" id="PS51747"/>
    </source>
</evidence>
<name>A0A948TA94_9BACT</name>
<keyword evidence="3 8" id="KW-0819">tRNA processing</keyword>
<dbReference type="Proteomes" id="UP000783796">
    <property type="component" value="Unassembled WGS sequence"/>
</dbReference>
<dbReference type="Gene3D" id="3.40.140.10">
    <property type="entry name" value="Cytidine Deaminase, domain 2"/>
    <property type="match status" value="1"/>
</dbReference>
<dbReference type="EMBL" id="JAHLFW010000015">
    <property type="protein sequence ID" value="MBU3837039.1"/>
    <property type="molecule type" value="Genomic_DNA"/>
</dbReference>
<keyword evidence="4 8" id="KW-0479">Metal-binding</keyword>
<dbReference type="InterPro" id="IPR016193">
    <property type="entry name" value="Cytidine_deaminase-like"/>
</dbReference>
<evidence type="ECO:0000256" key="1">
    <source>
        <dbReference type="ARBA" id="ARBA00010669"/>
    </source>
</evidence>
<comment type="subunit">
    <text evidence="2 8">Homodimer.</text>
</comment>
<dbReference type="AlphaFoldDB" id="A0A948TA94"/>
<accession>A0A948TA94</accession>
<dbReference type="PANTHER" id="PTHR11079:SF202">
    <property type="entry name" value="TRNA-SPECIFIC ADENOSINE DEAMINASE"/>
    <property type="match status" value="1"/>
</dbReference>
<dbReference type="InterPro" id="IPR028883">
    <property type="entry name" value="tRNA_aden_deaminase"/>
</dbReference>
<dbReference type="GO" id="GO:0008270">
    <property type="term" value="F:zinc ion binding"/>
    <property type="evidence" value="ECO:0007669"/>
    <property type="project" value="UniProtKB-UniRule"/>
</dbReference>
<dbReference type="CDD" id="cd01285">
    <property type="entry name" value="nucleoside_deaminase"/>
    <property type="match status" value="1"/>
</dbReference>
<dbReference type="PANTHER" id="PTHR11079">
    <property type="entry name" value="CYTOSINE DEAMINASE FAMILY MEMBER"/>
    <property type="match status" value="1"/>
</dbReference>
<dbReference type="GO" id="GO:0002100">
    <property type="term" value="P:tRNA wobble adenosine to inosine editing"/>
    <property type="evidence" value="ECO:0007669"/>
    <property type="project" value="UniProtKB-UniRule"/>
</dbReference>
<evidence type="ECO:0000256" key="7">
    <source>
        <dbReference type="ARBA" id="ARBA00048045"/>
    </source>
</evidence>
<dbReference type="SUPFAM" id="SSF53927">
    <property type="entry name" value="Cytidine deaminase-like"/>
    <property type="match status" value="1"/>
</dbReference>
<evidence type="ECO:0000256" key="2">
    <source>
        <dbReference type="ARBA" id="ARBA00011738"/>
    </source>
</evidence>
<protein>
    <recommendedName>
        <fullName evidence="8">tRNA-specific adenosine deaminase</fullName>
        <ecNumber evidence="8">3.5.4.33</ecNumber>
    </recommendedName>
</protein>
<dbReference type="InterPro" id="IPR058535">
    <property type="entry name" value="MafB19-deam"/>
</dbReference>
<feature type="domain" description="CMP/dCMP-type deaminase" evidence="9">
    <location>
        <begin position="2"/>
        <end position="120"/>
    </location>
</feature>
<evidence type="ECO:0000256" key="3">
    <source>
        <dbReference type="ARBA" id="ARBA00022694"/>
    </source>
</evidence>
<feature type="binding site" evidence="8">
    <location>
        <position position="83"/>
    </location>
    <ligand>
        <name>Zn(2+)</name>
        <dbReference type="ChEBI" id="CHEBI:29105"/>
        <note>catalytic</note>
    </ligand>
</feature>
<evidence type="ECO:0000313" key="11">
    <source>
        <dbReference type="Proteomes" id="UP000783796"/>
    </source>
</evidence>
<dbReference type="GO" id="GO:0052717">
    <property type="term" value="F:tRNA-specific adenosine-34 deaminase activity"/>
    <property type="evidence" value="ECO:0007669"/>
    <property type="project" value="UniProtKB-UniRule"/>
</dbReference>
<organism evidence="10 11">
    <name type="scientific">Candidatus Phocaeicola faecigallinarum</name>
    <dbReference type="NCBI Taxonomy" id="2838732"/>
    <lineage>
        <taxon>Bacteria</taxon>
        <taxon>Pseudomonadati</taxon>
        <taxon>Bacteroidota</taxon>
        <taxon>Bacteroidia</taxon>
        <taxon>Bacteroidales</taxon>
        <taxon>Bacteroidaceae</taxon>
        <taxon>Phocaeicola</taxon>
    </lineage>
</organism>
<keyword evidence="6 8" id="KW-0862">Zinc</keyword>
<comment type="catalytic activity">
    <reaction evidence="7 8">
        <text>adenosine(34) in tRNA + H2O + H(+) = inosine(34) in tRNA + NH4(+)</text>
        <dbReference type="Rhea" id="RHEA:43168"/>
        <dbReference type="Rhea" id="RHEA-COMP:10373"/>
        <dbReference type="Rhea" id="RHEA-COMP:10374"/>
        <dbReference type="ChEBI" id="CHEBI:15377"/>
        <dbReference type="ChEBI" id="CHEBI:15378"/>
        <dbReference type="ChEBI" id="CHEBI:28938"/>
        <dbReference type="ChEBI" id="CHEBI:74411"/>
        <dbReference type="ChEBI" id="CHEBI:82852"/>
        <dbReference type="EC" id="3.5.4.33"/>
    </reaction>
</comment>
<proteinExistence type="inferred from homology"/>
<reference evidence="10" key="1">
    <citation type="journal article" date="2021" name="PeerJ">
        <title>Extensive microbial diversity within the chicken gut microbiome revealed by metagenomics and culture.</title>
        <authorList>
            <person name="Gilroy R."/>
            <person name="Ravi A."/>
            <person name="Getino M."/>
            <person name="Pursley I."/>
            <person name="Horton D.L."/>
            <person name="Alikhan N.F."/>
            <person name="Baker D."/>
            <person name="Gharbi K."/>
            <person name="Hall N."/>
            <person name="Watson M."/>
            <person name="Adriaenssens E.M."/>
            <person name="Foster-Nyarko E."/>
            <person name="Jarju S."/>
            <person name="Secka A."/>
            <person name="Antonio M."/>
            <person name="Oren A."/>
            <person name="Chaudhuri R.R."/>
            <person name="La Ragione R."/>
            <person name="Hildebrand F."/>
            <person name="Pallen M.J."/>
        </authorList>
    </citation>
    <scope>NUCLEOTIDE SEQUENCE</scope>
    <source>
        <strain evidence="10">G4-2901</strain>
    </source>
</reference>
<dbReference type="InterPro" id="IPR016192">
    <property type="entry name" value="APOBEC/CMP_deaminase_Zn-bd"/>
</dbReference>
<dbReference type="HAMAP" id="MF_00972">
    <property type="entry name" value="tRNA_aden_deaminase"/>
    <property type="match status" value="1"/>
</dbReference>
<evidence type="ECO:0000256" key="8">
    <source>
        <dbReference type="HAMAP-Rule" id="MF_00972"/>
    </source>
</evidence>